<sequence>MDFVFSLPPDAAGNTGAVVFVDRLSKMAHIAVVLDTIVGEGTATLFLDRVVRQHDLPEAVVSERDPRFTAKFWTSIFAVLGTRLSMSTADHPQTNGQTEHVNRVVEDVLRSICAETPKRWSAMLPLVAFALNNAVHASTGYTPFYVCLEEEPSPQRAVPRGQSQDSDLAEPLAGRPAGQSDHDGNPIVPRNLDPVQPLVQRVNLIVTAIDTLMNVLDETPKLTQTLRESSHHARPRQRPLRQRGVRLPCCSMTKGITTIMWNVF</sequence>
<dbReference type="PROSITE" id="PS50994">
    <property type="entry name" value="INTEGRASE"/>
    <property type="match status" value="1"/>
</dbReference>
<evidence type="ECO:0000313" key="4">
    <source>
        <dbReference type="Proteomes" id="UP001165121"/>
    </source>
</evidence>
<dbReference type="PANTHER" id="PTHR37984">
    <property type="entry name" value="PROTEIN CBG26694"/>
    <property type="match status" value="1"/>
</dbReference>
<dbReference type="InterPro" id="IPR001584">
    <property type="entry name" value="Integrase_cat-core"/>
</dbReference>
<feature type="region of interest" description="Disordered" evidence="1">
    <location>
        <begin position="155"/>
        <end position="192"/>
    </location>
</feature>
<dbReference type="PANTHER" id="PTHR37984:SF5">
    <property type="entry name" value="PROTEIN NYNRIN-LIKE"/>
    <property type="match status" value="1"/>
</dbReference>
<dbReference type="InterPro" id="IPR036397">
    <property type="entry name" value="RNaseH_sf"/>
</dbReference>
<protein>
    <submittedName>
        <fullName evidence="3">Unnamed protein product</fullName>
    </submittedName>
</protein>
<comment type="caution">
    <text evidence="3">The sequence shown here is derived from an EMBL/GenBank/DDBJ whole genome shotgun (WGS) entry which is preliminary data.</text>
</comment>
<organism evidence="3 4">
    <name type="scientific">Phytophthora fragariaefolia</name>
    <dbReference type="NCBI Taxonomy" id="1490495"/>
    <lineage>
        <taxon>Eukaryota</taxon>
        <taxon>Sar</taxon>
        <taxon>Stramenopiles</taxon>
        <taxon>Oomycota</taxon>
        <taxon>Peronosporomycetes</taxon>
        <taxon>Peronosporales</taxon>
        <taxon>Peronosporaceae</taxon>
        <taxon>Phytophthora</taxon>
    </lineage>
</organism>
<accession>A0A9W6X229</accession>
<dbReference type="EMBL" id="BSXT01000420">
    <property type="protein sequence ID" value="GMF26872.1"/>
    <property type="molecule type" value="Genomic_DNA"/>
</dbReference>
<dbReference type="OrthoDB" id="115056at2759"/>
<keyword evidence="4" id="KW-1185">Reference proteome</keyword>
<reference evidence="3" key="1">
    <citation type="submission" date="2023-04" db="EMBL/GenBank/DDBJ databases">
        <title>Phytophthora fragariaefolia NBRC 109709.</title>
        <authorList>
            <person name="Ichikawa N."/>
            <person name="Sato H."/>
            <person name="Tonouchi N."/>
        </authorList>
    </citation>
    <scope>NUCLEOTIDE SEQUENCE</scope>
    <source>
        <strain evidence="3">NBRC 109709</strain>
    </source>
</reference>
<dbReference type="InterPro" id="IPR050951">
    <property type="entry name" value="Retrovirus_Pol_polyprotein"/>
</dbReference>
<dbReference type="SUPFAM" id="SSF53098">
    <property type="entry name" value="Ribonuclease H-like"/>
    <property type="match status" value="1"/>
</dbReference>
<proteinExistence type="predicted"/>
<dbReference type="GO" id="GO:0015074">
    <property type="term" value="P:DNA integration"/>
    <property type="evidence" value="ECO:0007669"/>
    <property type="project" value="InterPro"/>
</dbReference>
<gene>
    <name evidence="3" type="ORF">Pfra01_000517800</name>
</gene>
<dbReference type="InterPro" id="IPR012337">
    <property type="entry name" value="RNaseH-like_sf"/>
</dbReference>
<dbReference type="Proteomes" id="UP001165121">
    <property type="component" value="Unassembled WGS sequence"/>
</dbReference>
<name>A0A9W6X229_9STRA</name>
<evidence type="ECO:0000259" key="2">
    <source>
        <dbReference type="PROSITE" id="PS50994"/>
    </source>
</evidence>
<dbReference type="GO" id="GO:0003676">
    <property type="term" value="F:nucleic acid binding"/>
    <property type="evidence" value="ECO:0007669"/>
    <property type="project" value="InterPro"/>
</dbReference>
<dbReference type="Gene3D" id="3.30.420.10">
    <property type="entry name" value="Ribonuclease H-like superfamily/Ribonuclease H"/>
    <property type="match status" value="1"/>
</dbReference>
<feature type="domain" description="Integrase catalytic" evidence="2">
    <location>
        <begin position="1"/>
        <end position="151"/>
    </location>
</feature>
<evidence type="ECO:0000313" key="3">
    <source>
        <dbReference type="EMBL" id="GMF26872.1"/>
    </source>
</evidence>
<dbReference type="AlphaFoldDB" id="A0A9W6X229"/>
<evidence type="ECO:0000256" key="1">
    <source>
        <dbReference type="SAM" id="MobiDB-lite"/>
    </source>
</evidence>